<dbReference type="Proteomes" id="UP000185696">
    <property type="component" value="Unassembled WGS sequence"/>
</dbReference>
<feature type="non-terminal residue" evidence="2">
    <location>
        <position position="1"/>
    </location>
</feature>
<sequence>WGVIHTLRAFLPAMVERGEGGHVVVALVAFLTGPAPAAVRLRRAIGRPGPVGRWVHANRGPLRWLVVGAAAVVFVFLDRPGAVAVALLALAVALCLAVIRVLDRPPAR</sequence>
<protein>
    <submittedName>
        <fullName evidence="2">Uncharacterized protein</fullName>
    </submittedName>
</protein>
<evidence type="ECO:0000313" key="2">
    <source>
        <dbReference type="EMBL" id="OLF05159.1"/>
    </source>
</evidence>
<keyword evidence="3" id="KW-1185">Reference proteome</keyword>
<gene>
    <name evidence="2" type="ORF">BLA60_37195</name>
</gene>
<name>A0A7Z0WFK5_9PSEU</name>
<accession>A0A7Z0WFK5</accession>
<proteinExistence type="predicted"/>
<evidence type="ECO:0000313" key="3">
    <source>
        <dbReference type="Proteomes" id="UP000185696"/>
    </source>
</evidence>
<feature type="transmembrane region" description="Helical" evidence="1">
    <location>
        <begin position="83"/>
        <end position="102"/>
    </location>
</feature>
<keyword evidence="1" id="KW-0472">Membrane</keyword>
<dbReference type="AlphaFoldDB" id="A0A7Z0WFK5"/>
<dbReference type="EMBL" id="MSIF01000032">
    <property type="protein sequence ID" value="OLF05159.1"/>
    <property type="molecule type" value="Genomic_DNA"/>
</dbReference>
<feature type="transmembrane region" description="Helical" evidence="1">
    <location>
        <begin position="60"/>
        <end position="77"/>
    </location>
</feature>
<feature type="transmembrane region" description="Helical" evidence="1">
    <location>
        <begin position="20"/>
        <end position="39"/>
    </location>
</feature>
<reference evidence="2 3" key="1">
    <citation type="submission" date="2016-12" db="EMBL/GenBank/DDBJ databases">
        <title>The draft genome sequence of Actinophytocola xinjiangensis.</title>
        <authorList>
            <person name="Wang W."/>
            <person name="Yuan L."/>
        </authorList>
    </citation>
    <scope>NUCLEOTIDE SEQUENCE [LARGE SCALE GENOMIC DNA]</scope>
    <source>
        <strain evidence="2 3">CGMCC 4.4663</strain>
    </source>
</reference>
<organism evidence="2 3">
    <name type="scientific">Actinophytocola xinjiangensis</name>
    <dbReference type="NCBI Taxonomy" id="485602"/>
    <lineage>
        <taxon>Bacteria</taxon>
        <taxon>Bacillati</taxon>
        <taxon>Actinomycetota</taxon>
        <taxon>Actinomycetes</taxon>
        <taxon>Pseudonocardiales</taxon>
        <taxon>Pseudonocardiaceae</taxon>
    </lineage>
</organism>
<keyword evidence="1" id="KW-1133">Transmembrane helix</keyword>
<comment type="caution">
    <text evidence="2">The sequence shown here is derived from an EMBL/GenBank/DDBJ whole genome shotgun (WGS) entry which is preliminary data.</text>
</comment>
<keyword evidence="1" id="KW-0812">Transmembrane</keyword>
<evidence type="ECO:0000256" key="1">
    <source>
        <dbReference type="SAM" id="Phobius"/>
    </source>
</evidence>